<dbReference type="PROSITE" id="PS00456">
    <property type="entry name" value="NA_SOLUT_SYMP_1"/>
    <property type="match status" value="1"/>
</dbReference>
<evidence type="ECO:0000313" key="10">
    <source>
        <dbReference type="EMBL" id="AET66794.1"/>
    </source>
</evidence>
<reference evidence="10 11" key="2">
    <citation type="journal article" date="2012" name="J. Bacteriol.">
        <title>Complete genome sequences of Desulfosporosinus orientis DSM765T, Desulfosporosinus youngiae DSM17734T, Desulfosporosinus meridiei DSM13257T, and Desulfosporosinus acidiphilus DSM22704T.</title>
        <authorList>
            <person name="Pester M."/>
            <person name="Brambilla E."/>
            <person name="Alazard D."/>
            <person name="Rattei T."/>
            <person name="Weinmaier T."/>
            <person name="Han J."/>
            <person name="Lucas S."/>
            <person name="Lapidus A."/>
            <person name="Cheng J.F."/>
            <person name="Goodwin L."/>
            <person name="Pitluck S."/>
            <person name="Peters L."/>
            <person name="Ovchinnikova G."/>
            <person name="Teshima H."/>
            <person name="Detter J.C."/>
            <person name="Han C.S."/>
            <person name="Tapia R."/>
            <person name="Land M.L."/>
            <person name="Hauser L."/>
            <person name="Kyrpides N.C."/>
            <person name="Ivanova N.N."/>
            <person name="Pagani I."/>
            <person name="Huntmann M."/>
            <person name="Wei C.L."/>
            <person name="Davenport K.W."/>
            <person name="Daligault H."/>
            <person name="Chain P.S."/>
            <person name="Chen A."/>
            <person name="Mavromatis K."/>
            <person name="Markowitz V."/>
            <person name="Szeto E."/>
            <person name="Mikhailova N."/>
            <person name="Pati A."/>
            <person name="Wagner M."/>
            <person name="Woyke T."/>
            <person name="Ollivier B."/>
            <person name="Klenk H.P."/>
            <person name="Spring S."/>
            <person name="Loy A."/>
        </authorList>
    </citation>
    <scope>NUCLEOTIDE SEQUENCE [LARGE SCALE GENOMIC DNA]</scope>
    <source>
        <strain evidence="11">ATCC 19365 / DSM 765 / NCIMB 8382 / VKM B-1628</strain>
    </source>
</reference>
<evidence type="ECO:0000256" key="6">
    <source>
        <dbReference type="ARBA" id="ARBA00022989"/>
    </source>
</evidence>
<dbReference type="KEGG" id="dor:Desor_1122"/>
<evidence type="ECO:0000256" key="5">
    <source>
        <dbReference type="ARBA" id="ARBA00022692"/>
    </source>
</evidence>
<organism evidence="10 11">
    <name type="scientific">Desulfosporosinus orientis (strain ATCC 19365 / DSM 765 / NCIMB 8382 / VKM B-1628 / Singapore I)</name>
    <name type="common">Desulfotomaculum orientis</name>
    <dbReference type="NCBI Taxonomy" id="768706"/>
    <lineage>
        <taxon>Bacteria</taxon>
        <taxon>Bacillati</taxon>
        <taxon>Bacillota</taxon>
        <taxon>Clostridia</taxon>
        <taxon>Eubacteriales</taxon>
        <taxon>Desulfitobacteriaceae</taxon>
        <taxon>Desulfosporosinus</taxon>
    </lineage>
</organism>
<dbReference type="Gene3D" id="1.20.1730.10">
    <property type="entry name" value="Sodium/glucose cotransporter"/>
    <property type="match status" value="1"/>
</dbReference>
<dbReference type="InterPro" id="IPR050277">
    <property type="entry name" value="Sodium:Solute_Symporter"/>
</dbReference>
<feature type="transmembrane region" description="Helical" evidence="9">
    <location>
        <begin position="264"/>
        <end position="284"/>
    </location>
</feature>
<dbReference type="PANTHER" id="PTHR48086:SF7">
    <property type="entry name" value="SODIUM-SOLUTE SYMPORTER-RELATED"/>
    <property type="match status" value="1"/>
</dbReference>
<evidence type="ECO:0000256" key="8">
    <source>
        <dbReference type="RuleBase" id="RU362091"/>
    </source>
</evidence>
<dbReference type="GO" id="GO:0022857">
    <property type="term" value="F:transmembrane transporter activity"/>
    <property type="evidence" value="ECO:0007669"/>
    <property type="project" value="InterPro"/>
</dbReference>
<feature type="transmembrane region" description="Helical" evidence="9">
    <location>
        <begin position="384"/>
        <end position="406"/>
    </location>
</feature>
<feature type="transmembrane region" description="Helical" evidence="9">
    <location>
        <begin position="444"/>
        <end position="463"/>
    </location>
</feature>
<dbReference type="HOGENOM" id="CLU_018808_15_3_9"/>
<dbReference type="InterPro" id="IPR038377">
    <property type="entry name" value="Na/Glc_symporter_sf"/>
</dbReference>
<keyword evidence="6 9" id="KW-1133">Transmembrane helix</keyword>
<keyword evidence="5 9" id="KW-0812">Transmembrane</keyword>
<name>G7WAM6_DESOD</name>
<feature type="transmembrane region" description="Helical" evidence="9">
    <location>
        <begin position="359"/>
        <end position="378"/>
    </location>
</feature>
<dbReference type="EMBL" id="CP003108">
    <property type="protein sequence ID" value="AET66794.1"/>
    <property type="molecule type" value="Genomic_DNA"/>
</dbReference>
<proteinExistence type="inferred from homology"/>
<feature type="transmembrane region" description="Helical" evidence="9">
    <location>
        <begin position="121"/>
        <end position="146"/>
    </location>
</feature>
<dbReference type="CDD" id="cd10322">
    <property type="entry name" value="SLC5sbd"/>
    <property type="match status" value="1"/>
</dbReference>
<accession>G7WAM6</accession>
<evidence type="ECO:0000256" key="2">
    <source>
        <dbReference type="ARBA" id="ARBA00006434"/>
    </source>
</evidence>
<evidence type="ECO:0000256" key="7">
    <source>
        <dbReference type="ARBA" id="ARBA00023136"/>
    </source>
</evidence>
<feature type="transmembrane region" description="Helical" evidence="9">
    <location>
        <begin position="314"/>
        <end position="338"/>
    </location>
</feature>
<protein>
    <submittedName>
        <fullName evidence="10">Na+/proline symporter</fullName>
    </submittedName>
</protein>
<dbReference type="InterPro" id="IPR018212">
    <property type="entry name" value="Na/solute_symporter_CS"/>
</dbReference>
<feature type="transmembrane region" description="Helical" evidence="9">
    <location>
        <begin position="43"/>
        <end position="63"/>
    </location>
</feature>
<keyword evidence="4" id="KW-1003">Cell membrane</keyword>
<evidence type="ECO:0000256" key="1">
    <source>
        <dbReference type="ARBA" id="ARBA00004141"/>
    </source>
</evidence>
<dbReference type="Pfam" id="PF00474">
    <property type="entry name" value="SSF"/>
    <property type="match status" value="1"/>
</dbReference>
<reference evidence="11" key="1">
    <citation type="submission" date="2011-11" db="EMBL/GenBank/DDBJ databases">
        <title>Complete sequence of Desulfosporosinus orientis DSM 765.</title>
        <authorList>
            <person name="Lucas S."/>
            <person name="Han J."/>
            <person name="Lapidus A."/>
            <person name="Cheng J.-F."/>
            <person name="Goodwin L."/>
            <person name="Pitluck S."/>
            <person name="Peters L."/>
            <person name="Ovchinnikova G."/>
            <person name="Teshima H."/>
            <person name="Detter J.C."/>
            <person name="Han C."/>
            <person name="Tapia R."/>
            <person name="Land M."/>
            <person name="Hauser L."/>
            <person name="Kyrpides N."/>
            <person name="Ivanova N."/>
            <person name="Pagani I."/>
            <person name="Pester M."/>
            <person name="Spring S."/>
            <person name="Ollivier B."/>
            <person name="Rattei T."/>
            <person name="Klenk H.-P."/>
            <person name="Wagner M."/>
            <person name="Loy A."/>
            <person name="Woyke T."/>
        </authorList>
    </citation>
    <scope>NUCLEOTIDE SEQUENCE [LARGE SCALE GENOMIC DNA]</scope>
    <source>
        <strain evidence="11">ATCC 19365 / DSM 765 / NCIMB 8382 / VKM B-1628</strain>
    </source>
</reference>
<feature type="transmembrane region" description="Helical" evidence="9">
    <location>
        <begin position="158"/>
        <end position="178"/>
    </location>
</feature>
<dbReference type="OrthoDB" id="9781232at2"/>
<keyword evidence="3" id="KW-0813">Transport</keyword>
<evidence type="ECO:0000256" key="9">
    <source>
        <dbReference type="SAM" id="Phobius"/>
    </source>
</evidence>
<feature type="transmembrane region" description="Helical" evidence="9">
    <location>
        <begin position="6"/>
        <end position="23"/>
    </location>
</feature>
<dbReference type="PROSITE" id="PS50283">
    <property type="entry name" value="NA_SOLUT_SYMP_3"/>
    <property type="match status" value="1"/>
</dbReference>
<sequence length="483" mass="52420">MAKFDIVIIFLYFGAMIAIGIFANRKQKNMEDYYVGGRKASALSIMSLWLCSWIGGAAIVGGAGKAYEIGVSSVWMVLTTAIGCVIFALTFASLLKKMGDYRLHLTYPDLIEDRYDNRARLIATITTLLAYIAYTAGQLAAAGTIIHTLMGWSLGTSFVIAAFVVIMYTATGGFIAVTYTDWIQFSLLLLGIAVLGVPIAWGAVGGISGLQNQLPTSYFDIGAWGWRTILGLMVSMVFSFFTAMDSYTRMFSAKDVKSARNGTLLAALGVVIIAFSATFLGMSAKVLYPDLTGGGGVAIATLVIQLFPIGLKGLIIVGILAAIMSTADICLLTASANFTRDIYQRYINPAASDKHMLRLGMISSLAIGILSAFMAWKMMNIINILYVAFTINSAGLFIPTIAIFYWKKANANAAFWSMTLSLITVLIWYVGGSFSWGSIFSLDPVWPGLAVSILVFVSLSHLYNSTEIGIQKMEIYNDKTYRK</sequence>
<dbReference type="Proteomes" id="UP000006346">
    <property type="component" value="Chromosome"/>
</dbReference>
<feature type="transmembrane region" description="Helical" evidence="9">
    <location>
        <begin position="224"/>
        <end position="243"/>
    </location>
</feature>
<dbReference type="AlphaFoldDB" id="G7WAM6"/>
<dbReference type="InterPro" id="IPR001734">
    <property type="entry name" value="Na/solute_symporter"/>
</dbReference>
<keyword evidence="11" id="KW-1185">Reference proteome</keyword>
<dbReference type="GO" id="GO:0005886">
    <property type="term" value="C:plasma membrane"/>
    <property type="evidence" value="ECO:0007669"/>
    <property type="project" value="TreeGrafter"/>
</dbReference>
<dbReference type="RefSeq" id="WP_014183615.1">
    <property type="nucleotide sequence ID" value="NC_016584.1"/>
</dbReference>
<dbReference type="GO" id="GO:0046942">
    <property type="term" value="P:carboxylic acid transport"/>
    <property type="evidence" value="ECO:0007669"/>
    <property type="project" value="UniProtKB-ARBA"/>
</dbReference>
<evidence type="ECO:0000256" key="3">
    <source>
        <dbReference type="ARBA" id="ARBA00022448"/>
    </source>
</evidence>
<gene>
    <name evidence="10" type="ordered locus">Desor_1122</name>
</gene>
<dbReference type="PATRIC" id="fig|768706.3.peg.1099"/>
<comment type="subcellular location">
    <subcellularLocation>
        <location evidence="1">Membrane</location>
        <topology evidence="1">Multi-pass membrane protein</topology>
    </subcellularLocation>
</comment>
<dbReference type="PANTHER" id="PTHR48086">
    <property type="entry name" value="SODIUM/PROLINE SYMPORTER-RELATED"/>
    <property type="match status" value="1"/>
</dbReference>
<feature type="transmembrane region" description="Helical" evidence="9">
    <location>
        <begin position="413"/>
        <end position="432"/>
    </location>
</feature>
<keyword evidence="7 9" id="KW-0472">Membrane</keyword>
<evidence type="ECO:0000256" key="4">
    <source>
        <dbReference type="ARBA" id="ARBA00022475"/>
    </source>
</evidence>
<feature type="transmembrane region" description="Helical" evidence="9">
    <location>
        <begin position="75"/>
        <end position="95"/>
    </location>
</feature>
<dbReference type="eggNOG" id="COG0591">
    <property type="taxonomic scope" value="Bacteria"/>
</dbReference>
<comment type="similarity">
    <text evidence="2 8">Belongs to the sodium:solute symporter (SSF) (TC 2.A.21) family.</text>
</comment>
<dbReference type="STRING" id="768706.Desor_1122"/>
<evidence type="ECO:0000313" key="11">
    <source>
        <dbReference type="Proteomes" id="UP000006346"/>
    </source>
</evidence>
<feature type="transmembrane region" description="Helical" evidence="9">
    <location>
        <begin position="185"/>
        <end position="204"/>
    </location>
</feature>